<dbReference type="GO" id="GO:0002161">
    <property type="term" value="F:aminoacyl-tRNA deacylase activity"/>
    <property type="evidence" value="ECO:0007669"/>
    <property type="project" value="InterPro"/>
</dbReference>
<dbReference type="InterPro" id="IPR033705">
    <property type="entry name" value="Anticodon_Ia_Val"/>
</dbReference>
<comment type="similarity">
    <text evidence="2">Belongs to the class-I aminoacyl-tRNA synthetase family.</text>
</comment>
<accession>A0A644TQA8</accession>
<evidence type="ECO:0000259" key="15">
    <source>
        <dbReference type="Pfam" id="PF08264"/>
    </source>
</evidence>
<feature type="domain" description="Methionyl/Valyl/Leucyl/Isoleucyl-tRNA synthetase anticodon-binding" evidence="15">
    <location>
        <begin position="760"/>
        <end position="902"/>
    </location>
</feature>
<dbReference type="EMBL" id="VSSQ01000045">
    <property type="protein sequence ID" value="MPL69070.1"/>
    <property type="molecule type" value="Genomic_DNA"/>
</dbReference>
<dbReference type="InterPro" id="IPR010978">
    <property type="entry name" value="tRNA-bd_arm"/>
</dbReference>
<dbReference type="InterPro" id="IPR009008">
    <property type="entry name" value="Val/Leu/Ile-tRNA-synth_edit"/>
</dbReference>
<dbReference type="HAMAP" id="MF_02004">
    <property type="entry name" value="Val_tRNA_synth_type1"/>
    <property type="match status" value="1"/>
</dbReference>
<dbReference type="PANTHER" id="PTHR11946:SF109">
    <property type="entry name" value="VALINE--TRNA LIGASE"/>
    <property type="match status" value="1"/>
</dbReference>
<dbReference type="NCBIfam" id="NF004349">
    <property type="entry name" value="PRK05729.1"/>
    <property type="match status" value="1"/>
</dbReference>
<dbReference type="PROSITE" id="PS00178">
    <property type="entry name" value="AA_TRNA_LIGASE_I"/>
    <property type="match status" value="1"/>
</dbReference>
<dbReference type="InterPro" id="IPR037118">
    <property type="entry name" value="Val-tRNA_synth_C_sf"/>
</dbReference>
<dbReference type="GO" id="GO:0005524">
    <property type="term" value="F:ATP binding"/>
    <property type="evidence" value="ECO:0007669"/>
    <property type="project" value="UniProtKB-KW"/>
</dbReference>
<keyword evidence="9" id="KW-0648">Protein biosynthesis</keyword>
<evidence type="ECO:0000256" key="6">
    <source>
        <dbReference type="ARBA" id="ARBA00022598"/>
    </source>
</evidence>
<dbReference type="Pfam" id="PF00133">
    <property type="entry name" value="tRNA-synt_1"/>
    <property type="match status" value="1"/>
</dbReference>
<sequence>MTGFTGLTELPDQEVADAGRNSRENCYFIILTSTLVAERRLVSDGGRAKPRPAEPNRNTTSTLLAERRWSSGGGRAAVVERSRGQPRPAETSRTKPNLNLNLNLNLKLSLSIIRFRISLSARISIRLPAPFFLLLLHLLRNQLSLHMEIPAKYDPSGIENKWYQYWLDNKFFQSVPDEREPYTIVIPPPNVTGVLHMGHMLNNTIQDVLVRRARMQGKNALWLPGTDHASIATEAKVVAKLKEEGIEKSSLTREEFLAHAWEWKEKHGGIILEQLKKLGASCDWERTKFTMDESMYGSVIDVFIDLYNKGLIYRGVRMVNWDPKALTALSDEEVIYKEVKSKLYYVRYKVEGSADEWVTIATTRPETILGDTAVCYHPEDERFKHLAGKRVLVPLIKRSVPMIADEYVDREFGTGCLKITPAHDINDYNIGLKHNLESIDIFNDNGTLNEKALLYTGQDRFAVRGRIVEDLLNHGHILKIEDYVNNVGFSERTDEVIEPKLSVQWFMKMDEMAKPALDVVMNDTVRFHPEKFKNTYRHWMENVRDWCISRQLWWGQRIPAYYLKTGEVIVAKSAEEALEKARILTGNTALLPQDLRQDEDVLDTWFSSWLWPISVFDGIRNPGNPDIKYYYPTNDLVTAPEILFFWVARMIMAGLEYQNDIPFKNVYLTGIVRDKLGRKMSKSLGNSPDPLELISRFGADGVRVGMLLTSPAGNDLPFDESLCEQGRNFSNKIWNALRLVKGWTINPALSQPAYAAVTVQWFESRFNDALAQIEENFNKYRLSEALMAVYKLVWDDFCAWYLEMVKPAYQQPIDPATMAATTAFFSRLMQVLHPFMPFITEEIWQLLEERKPGESIMVSAIPVSGAYDAAMLSAFEHAEQVVIGIRNIRKEKNIAFKDSIELFIKGENPASGFDEVVAKLGNVSALNYVDDKPSAAAGFLVKSTEYYIPLGEGVDPDAEREKLQKELDYMQGFLDSVMKKLGNERFVSNAKPEIVDNEKRKQADAETKIQLLKARLGEL</sequence>
<evidence type="ECO:0000256" key="7">
    <source>
        <dbReference type="ARBA" id="ARBA00022741"/>
    </source>
</evidence>
<dbReference type="PANTHER" id="PTHR11946">
    <property type="entry name" value="VALYL-TRNA SYNTHETASES"/>
    <property type="match status" value="1"/>
</dbReference>
<evidence type="ECO:0000256" key="11">
    <source>
        <dbReference type="ARBA" id="ARBA00029936"/>
    </source>
</evidence>
<evidence type="ECO:0000256" key="2">
    <source>
        <dbReference type="ARBA" id="ARBA00005594"/>
    </source>
</evidence>
<dbReference type="Pfam" id="PF08264">
    <property type="entry name" value="Anticodon_1"/>
    <property type="match status" value="1"/>
</dbReference>
<dbReference type="Gene3D" id="1.10.287.380">
    <property type="entry name" value="Valyl-tRNA synthetase, C-terminal domain"/>
    <property type="match status" value="1"/>
</dbReference>
<evidence type="ECO:0000256" key="1">
    <source>
        <dbReference type="ARBA" id="ARBA00004496"/>
    </source>
</evidence>
<comment type="subcellular location">
    <subcellularLocation>
        <location evidence="1">Cytoplasm</location>
    </subcellularLocation>
</comment>
<dbReference type="InterPro" id="IPR002300">
    <property type="entry name" value="aa-tRNA-synth_Ia"/>
</dbReference>
<dbReference type="FunFam" id="3.40.50.620:FF:000032">
    <property type="entry name" value="Valine--tRNA ligase"/>
    <property type="match status" value="1"/>
</dbReference>
<dbReference type="InterPro" id="IPR019499">
    <property type="entry name" value="Val-tRNA_synth_tRNA-bd"/>
</dbReference>
<evidence type="ECO:0000256" key="8">
    <source>
        <dbReference type="ARBA" id="ARBA00022840"/>
    </source>
</evidence>
<evidence type="ECO:0000256" key="12">
    <source>
        <dbReference type="ARBA" id="ARBA00047552"/>
    </source>
</evidence>
<dbReference type="InterPro" id="IPR001412">
    <property type="entry name" value="aa-tRNA-synth_I_CS"/>
</dbReference>
<comment type="catalytic activity">
    <reaction evidence="12">
        <text>tRNA(Val) + L-valine + ATP = L-valyl-tRNA(Val) + AMP + diphosphate</text>
        <dbReference type="Rhea" id="RHEA:10704"/>
        <dbReference type="Rhea" id="RHEA-COMP:9672"/>
        <dbReference type="Rhea" id="RHEA-COMP:9708"/>
        <dbReference type="ChEBI" id="CHEBI:30616"/>
        <dbReference type="ChEBI" id="CHEBI:33019"/>
        <dbReference type="ChEBI" id="CHEBI:57762"/>
        <dbReference type="ChEBI" id="CHEBI:78442"/>
        <dbReference type="ChEBI" id="CHEBI:78537"/>
        <dbReference type="ChEBI" id="CHEBI:456215"/>
        <dbReference type="EC" id="6.1.1.9"/>
    </reaction>
</comment>
<dbReference type="EC" id="6.1.1.9" evidence="4"/>
<evidence type="ECO:0000256" key="4">
    <source>
        <dbReference type="ARBA" id="ARBA00013169"/>
    </source>
</evidence>
<dbReference type="CDD" id="cd00817">
    <property type="entry name" value="ValRS_core"/>
    <property type="match status" value="1"/>
</dbReference>
<keyword evidence="10" id="KW-0030">Aminoacyl-tRNA synthetase</keyword>
<keyword evidence="5" id="KW-0963">Cytoplasm</keyword>
<dbReference type="FunFam" id="1.10.287.380:FF:000001">
    <property type="entry name" value="Valine--tRNA ligase"/>
    <property type="match status" value="1"/>
</dbReference>
<dbReference type="Gene3D" id="3.90.740.10">
    <property type="entry name" value="Valyl/Leucyl/Isoleucyl-tRNA synthetase, editing domain"/>
    <property type="match status" value="1"/>
</dbReference>
<keyword evidence="6 17" id="KW-0436">Ligase</keyword>
<dbReference type="GO" id="GO:0005829">
    <property type="term" value="C:cytosol"/>
    <property type="evidence" value="ECO:0007669"/>
    <property type="project" value="TreeGrafter"/>
</dbReference>
<protein>
    <recommendedName>
        <fullName evidence="4">valine--tRNA ligase</fullName>
        <ecNumber evidence="4">6.1.1.9</ecNumber>
    </recommendedName>
    <alternativeName>
        <fullName evidence="11">Valyl-tRNA synthetase</fullName>
    </alternativeName>
</protein>
<dbReference type="SUPFAM" id="SSF50677">
    <property type="entry name" value="ValRS/IleRS/LeuRS editing domain"/>
    <property type="match status" value="1"/>
</dbReference>
<feature type="region of interest" description="Disordered" evidence="13">
    <location>
        <begin position="44"/>
        <end position="94"/>
    </location>
</feature>
<keyword evidence="8" id="KW-0067">ATP-binding</keyword>
<dbReference type="InterPro" id="IPR009080">
    <property type="entry name" value="tRNAsynth_Ia_anticodon-bd"/>
</dbReference>
<dbReference type="AlphaFoldDB" id="A0A644TQA8"/>
<dbReference type="Gene3D" id="1.10.730.10">
    <property type="entry name" value="Isoleucyl-tRNA Synthetase, Domain 1"/>
    <property type="match status" value="1"/>
</dbReference>
<dbReference type="GO" id="GO:0004832">
    <property type="term" value="F:valine-tRNA ligase activity"/>
    <property type="evidence" value="ECO:0007669"/>
    <property type="project" value="UniProtKB-EC"/>
</dbReference>
<evidence type="ECO:0000256" key="3">
    <source>
        <dbReference type="ARBA" id="ARBA00011245"/>
    </source>
</evidence>
<dbReference type="InterPro" id="IPR014729">
    <property type="entry name" value="Rossmann-like_a/b/a_fold"/>
</dbReference>
<gene>
    <name evidence="17" type="primary">valS_8</name>
    <name evidence="17" type="ORF">SDC9_14803</name>
</gene>
<comment type="subunit">
    <text evidence="3">Monomer.</text>
</comment>
<comment type="caution">
    <text evidence="17">The sequence shown here is derived from an EMBL/GenBank/DDBJ whole genome shotgun (WGS) entry which is preliminary data.</text>
</comment>
<keyword evidence="7" id="KW-0547">Nucleotide-binding</keyword>
<dbReference type="SUPFAM" id="SSF46589">
    <property type="entry name" value="tRNA-binding arm"/>
    <property type="match status" value="1"/>
</dbReference>
<dbReference type="InterPro" id="IPR002303">
    <property type="entry name" value="Valyl-tRNA_ligase"/>
</dbReference>
<evidence type="ECO:0000259" key="14">
    <source>
        <dbReference type="Pfam" id="PF00133"/>
    </source>
</evidence>
<name>A0A644TQA8_9ZZZZ</name>
<dbReference type="SUPFAM" id="SSF47323">
    <property type="entry name" value="Anticodon-binding domain of a subclass of class I aminoacyl-tRNA synthetases"/>
    <property type="match status" value="1"/>
</dbReference>
<organism evidence="17">
    <name type="scientific">bioreactor metagenome</name>
    <dbReference type="NCBI Taxonomy" id="1076179"/>
    <lineage>
        <taxon>unclassified sequences</taxon>
        <taxon>metagenomes</taxon>
        <taxon>ecological metagenomes</taxon>
    </lineage>
</organism>
<dbReference type="Pfam" id="PF10458">
    <property type="entry name" value="Val_tRNA-synt_C"/>
    <property type="match status" value="1"/>
</dbReference>
<evidence type="ECO:0000256" key="9">
    <source>
        <dbReference type="ARBA" id="ARBA00022917"/>
    </source>
</evidence>
<evidence type="ECO:0000256" key="10">
    <source>
        <dbReference type="ARBA" id="ARBA00023146"/>
    </source>
</evidence>
<dbReference type="GO" id="GO:0006438">
    <property type="term" value="P:valyl-tRNA aminoacylation"/>
    <property type="evidence" value="ECO:0007669"/>
    <property type="project" value="InterPro"/>
</dbReference>
<dbReference type="NCBIfam" id="TIGR00422">
    <property type="entry name" value="valS"/>
    <property type="match status" value="1"/>
</dbReference>
<feature type="domain" description="Aminoacyl-tRNA synthetase class Ia" evidence="14">
    <location>
        <begin position="161"/>
        <end position="717"/>
    </location>
</feature>
<evidence type="ECO:0000256" key="13">
    <source>
        <dbReference type="SAM" id="MobiDB-lite"/>
    </source>
</evidence>
<evidence type="ECO:0000313" key="17">
    <source>
        <dbReference type="EMBL" id="MPL69070.1"/>
    </source>
</evidence>
<dbReference type="Gene3D" id="3.40.50.620">
    <property type="entry name" value="HUPs"/>
    <property type="match status" value="2"/>
</dbReference>
<dbReference type="PRINTS" id="PR00986">
    <property type="entry name" value="TRNASYNTHVAL"/>
</dbReference>
<feature type="domain" description="Valyl-tRNA synthetase tRNA-binding arm" evidence="16">
    <location>
        <begin position="957"/>
        <end position="1019"/>
    </location>
</feature>
<reference evidence="17" key="1">
    <citation type="submission" date="2019-08" db="EMBL/GenBank/DDBJ databases">
        <authorList>
            <person name="Kucharzyk K."/>
            <person name="Murdoch R.W."/>
            <person name="Higgins S."/>
            <person name="Loffler F."/>
        </authorList>
    </citation>
    <scope>NUCLEOTIDE SEQUENCE</scope>
</reference>
<evidence type="ECO:0000256" key="5">
    <source>
        <dbReference type="ARBA" id="ARBA00022490"/>
    </source>
</evidence>
<evidence type="ECO:0000259" key="16">
    <source>
        <dbReference type="Pfam" id="PF10458"/>
    </source>
</evidence>
<proteinExistence type="inferred from homology"/>
<dbReference type="SUPFAM" id="SSF52374">
    <property type="entry name" value="Nucleotidylyl transferase"/>
    <property type="match status" value="1"/>
</dbReference>
<dbReference type="InterPro" id="IPR013155">
    <property type="entry name" value="M/V/L/I-tRNA-synth_anticd-bd"/>
</dbReference>
<dbReference type="CDD" id="cd07962">
    <property type="entry name" value="Anticodon_Ia_Val"/>
    <property type="match status" value="1"/>
</dbReference>